<comment type="caution">
    <text evidence="1">The sequence shown here is derived from an EMBL/GenBank/DDBJ whole genome shotgun (WGS) entry which is preliminary data.</text>
</comment>
<gene>
    <name evidence="1" type="ORF">GAP41_17885</name>
</gene>
<evidence type="ECO:0000313" key="1">
    <source>
        <dbReference type="EMBL" id="KAB4238580.1"/>
    </source>
</evidence>
<dbReference type="AlphaFoldDB" id="A0A4Q5E5N6"/>
<evidence type="ECO:0000313" key="2">
    <source>
        <dbReference type="Proteomes" id="UP000431575"/>
    </source>
</evidence>
<accession>A0A4Q5E5N6</accession>
<dbReference type="Proteomes" id="UP000431575">
    <property type="component" value="Unassembled WGS sequence"/>
</dbReference>
<sequence length="210" mass="24139">MEFKKNNSQGLSGQETSFKDGIRSFFKKALDNQIFFNSRLKALEYIEKQGKVTTAMLTVNIAKVKGIFGIDYEIKFSLLYSTGDGQVFQTKNFYNVEMPGKEGMIPNYILKTLEEEEALEIKFNLDDLSALYDERNIKIDEESTFDEIIKLCKKENVAVIQMIDRVFYTRIECYNSDKKKVGAIHIGVLHRLPKDLAKILYPGGIVEYTL</sequence>
<reference evidence="1 2" key="1">
    <citation type="journal article" date="2019" name="Nat. Med.">
        <title>A library of human gut bacterial isolates paired with longitudinal multiomics data enables mechanistic microbiome research.</title>
        <authorList>
            <person name="Poyet M."/>
            <person name="Groussin M."/>
            <person name="Gibbons S.M."/>
            <person name="Avila-Pacheco J."/>
            <person name="Jiang X."/>
            <person name="Kearney S.M."/>
            <person name="Perrotta A.R."/>
            <person name="Berdy B."/>
            <person name="Zhao S."/>
            <person name="Lieberman T.D."/>
            <person name="Swanson P.K."/>
            <person name="Smith M."/>
            <person name="Roesemann S."/>
            <person name="Alexander J.E."/>
            <person name="Rich S.A."/>
            <person name="Livny J."/>
            <person name="Vlamakis H."/>
            <person name="Clish C."/>
            <person name="Bullock K."/>
            <person name="Deik A."/>
            <person name="Scott J."/>
            <person name="Pierce K.A."/>
            <person name="Xavier R.J."/>
            <person name="Alm E.J."/>
        </authorList>
    </citation>
    <scope>NUCLEOTIDE SEQUENCE [LARGE SCALE GENOMIC DNA]</scope>
    <source>
        <strain evidence="1 2">BIOML-A6</strain>
    </source>
</reference>
<name>A0A4Q5E5N6_BACUN</name>
<organism evidence="1 2">
    <name type="scientific">Bacteroides uniformis</name>
    <dbReference type="NCBI Taxonomy" id="820"/>
    <lineage>
        <taxon>Bacteria</taxon>
        <taxon>Pseudomonadati</taxon>
        <taxon>Bacteroidota</taxon>
        <taxon>Bacteroidia</taxon>
        <taxon>Bacteroidales</taxon>
        <taxon>Bacteroidaceae</taxon>
        <taxon>Bacteroides</taxon>
    </lineage>
</organism>
<dbReference type="EMBL" id="WCTM01000013">
    <property type="protein sequence ID" value="KAB4238580.1"/>
    <property type="molecule type" value="Genomic_DNA"/>
</dbReference>
<proteinExistence type="predicted"/>
<protein>
    <submittedName>
        <fullName evidence="1">Uncharacterized protein</fullName>
    </submittedName>
</protein>
<dbReference type="RefSeq" id="WP_130081536.1">
    <property type="nucleotide sequence ID" value="NZ_RCXX01000013.1"/>
</dbReference>